<name>A0A511UV00_9BACI</name>
<evidence type="ECO:0000256" key="5">
    <source>
        <dbReference type="ARBA" id="ARBA00022475"/>
    </source>
</evidence>
<dbReference type="InterPro" id="IPR012823">
    <property type="entry name" value="Flagell_FliJ"/>
</dbReference>
<dbReference type="GO" id="GO:0005886">
    <property type="term" value="C:plasma membrane"/>
    <property type="evidence" value="ECO:0007669"/>
    <property type="project" value="UniProtKB-SubCell"/>
</dbReference>
<accession>A0A511UV00</accession>
<evidence type="ECO:0000256" key="10">
    <source>
        <dbReference type="ARBA" id="ARBA00023225"/>
    </source>
</evidence>
<organism evidence="12 13">
    <name type="scientific">Cerasibacillus quisquiliarum</name>
    <dbReference type="NCBI Taxonomy" id="227865"/>
    <lineage>
        <taxon>Bacteria</taxon>
        <taxon>Bacillati</taxon>
        <taxon>Bacillota</taxon>
        <taxon>Bacilli</taxon>
        <taxon>Bacillales</taxon>
        <taxon>Bacillaceae</taxon>
        <taxon>Cerasibacillus</taxon>
    </lineage>
</organism>
<evidence type="ECO:0000256" key="11">
    <source>
        <dbReference type="SAM" id="Coils"/>
    </source>
</evidence>
<dbReference type="Proteomes" id="UP000321491">
    <property type="component" value="Unassembled WGS sequence"/>
</dbReference>
<feature type="coiled-coil region" evidence="11">
    <location>
        <begin position="73"/>
        <end position="100"/>
    </location>
</feature>
<gene>
    <name evidence="12" type="primary">fliJ</name>
    <name evidence="12" type="ORF">CQU01_06670</name>
</gene>
<dbReference type="InterPro" id="IPR053716">
    <property type="entry name" value="Flag_assembly_chemotaxis_eff"/>
</dbReference>
<evidence type="ECO:0000256" key="3">
    <source>
        <dbReference type="ARBA" id="ARBA00020392"/>
    </source>
</evidence>
<dbReference type="GO" id="GO:0015031">
    <property type="term" value="P:protein transport"/>
    <property type="evidence" value="ECO:0007669"/>
    <property type="project" value="UniProtKB-KW"/>
</dbReference>
<keyword evidence="12" id="KW-0282">Flagellum</keyword>
<evidence type="ECO:0000256" key="9">
    <source>
        <dbReference type="ARBA" id="ARBA00023136"/>
    </source>
</evidence>
<comment type="subcellular location">
    <subcellularLocation>
        <location evidence="1">Cell membrane</location>
        <topology evidence="1">Peripheral membrane protein</topology>
        <orientation evidence="1">Cytoplasmic side</orientation>
    </subcellularLocation>
</comment>
<dbReference type="GO" id="GO:0009288">
    <property type="term" value="C:bacterial-type flagellum"/>
    <property type="evidence" value="ECO:0007669"/>
    <property type="project" value="InterPro"/>
</dbReference>
<sequence>MTTNNVFAKLLDIKQRERKIAQKAYYQSLENFEDVAMNLYTLLKKKEDLEATYDVSIQGHMTIEEIRKQNHYIDTLTKKIRAVQNDVQKARQEMETNQSKLTDAYIEVKKYEKMIEFRQKEEKEQLKKTENQKMDDISIRQYLLTR</sequence>
<keyword evidence="6" id="KW-0145">Chemotaxis</keyword>
<keyword evidence="11" id="KW-0175">Coiled coil</keyword>
<proteinExistence type="inferred from homology"/>
<evidence type="ECO:0000313" key="13">
    <source>
        <dbReference type="Proteomes" id="UP000321491"/>
    </source>
</evidence>
<keyword evidence="7" id="KW-1005">Bacterial flagellum biogenesis</keyword>
<evidence type="ECO:0000256" key="6">
    <source>
        <dbReference type="ARBA" id="ARBA00022500"/>
    </source>
</evidence>
<dbReference type="GO" id="GO:0044781">
    <property type="term" value="P:bacterial-type flagellum organization"/>
    <property type="evidence" value="ECO:0007669"/>
    <property type="project" value="UniProtKB-KW"/>
</dbReference>
<evidence type="ECO:0000256" key="7">
    <source>
        <dbReference type="ARBA" id="ARBA00022795"/>
    </source>
</evidence>
<dbReference type="OrthoDB" id="2968361at2"/>
<evidence type="ECO:0000256" key="2">
    <source>
        <dbReference type="ARBA" id="ARBA00010004"/>
    </source>
</evidence>
<keyword evidence="5" id="KW-1003">Cell membrane</keyword>
<dbReference type="AlphaFoldDB" id="A0A511UV00"/>
<dbReference type="GO" id="GO:0006935">
    <property type="term" value="P:chemotaxis"/>
    <property type="evidence" value="ECO:0007669"/>
    <property type="project" value="UniProtKB-KW"/>
</dbReference>
<evidence type="ECO:0000313" key="12">
    <source>
        <dbReference type="EMBL" id="GEN30429.1"/>
    </source>
</evidence>
<keyword evidence="13" id="KW-1185">Reference proteome</keyword>
<dbReference type="Pfam" id="PF02050">
    <property type="entry name" value="FliJ"/>
    <property type="match status" value="1"/>
</dbReference>
<evidence type="ECO:0000256" key="1">
    <source>
        <dbReference type="ARBA" id="ARBA00004413"/>
    </source>
</evidence>
<keyword evidence="12" id="KW-0969">Cilium</keyword>
<dbReference type="EMBL" id="BJXW01000008">
    <property type="protein sequence ID" value="GEN30429.1"/>
    <property type="molecule type" value="Genomic_DNA"/>
</dbReference>
<dbReference type="GO" id="GO:0071973">
    <property type="term" value="P:bacterial-type flagellum-dependent cell motility"/>
    <property type="evidence" value="ECO:0007669"/>
    <property type="project" value="InterPro"/>
</dbReference>
<keyword evidence="4" id="KW-0813">Transport</keyword>
<evidence type="ECO:0000256" key="8">
    <source>
        <dbReference type="ARBA" id="ARBA00022927"/>
    </source>
</evidence>
<evidence type="ECO:0000256" key="4">
    <source>
        <dbReference type="ARBA" id="ARBA00022448"/>
    </source>
</evidence>
<keyword evidence="10" id="KW-1006">Bacterial flagellum protein export</keyword>
<keyword evidence="9" id="KW-0472">Membrane</keyword>
<comment type="similarity">
    <text evidence="2">Belongs to the FliJ family.</text>
</comment>
<comment type="caution">
    <text evidence="12">The sequence shown here is derived from an EMBL/GenBank/DDBJ whole genome shotgun (WGS) entry which is preliminary data.</text>
</comment>
<dbReference type="RefSeq" id="WP_146935684.1">
    <property type="nucleotide sequence ID" value="NZ_BJXW01000008.1"/>
</dbReference>
<dbReference type="Gene3D" id="1.10.287.1700">
    <property type="match status" value="1"/>
</dbReference>
<reference evidence="12 13" key="1">
    <citation type="submission" date="2019-07" db="EMBL/GenBank/DDBJ databases">
        <title>Whole genome shotgun sequence of Cerasibacillus quisquiliarum NBRC 102429.</title>
        <authorList>
            <person name="Hosoyama A."/>
            <person name="Uohara A."/>
            <person name="Ohji S."/>
            <person name="Ichikawa N."/>
        </authorList>
    </citation>
    <scope>NUCLEOTIDE SEQUENCE [LARGE SCALE GENOMIC DNA]</scope>
    <source>
        <strain evidence="12 13">NBRC 102429</strain>
    </source>
</reference>
<keyword evidence="8" id="KW-0653">Protein transport</keyword>
<keyword evidence="12" id="KW-0966">Cell projection</keyword>
<protein>
    <recommendedName>
        <fullName evidence="3">Flagellar FliJ protein</fullName>
    </recommendedName>
</protein>
<dbReference type="NCBIfam" id="TIGR02473">
    <property type="entry name" value="flagell_FliJ"/>
    <property type="match status" value="1"/>
</dbReference>